<organism evidence="9 10">
    <name type="scientific">Amborella trichopoda</name>
    <dbReference type="NCBI Taxonomy" id="13333"/>
    <lineage>
        <taxon>Eukaryota</taxon>
        <taxon>Viridiplantae</taxon>
        <taxon>Streptophyta</taxon>
        <taxon>Embryophyta</taxon>
        <taxon>Tracheophyta</taxon>
        <taxon>Spermatophyta</taxon>
        <taxon>Magnoliopsida</taxon>
        <taxon>Amborellales</taxon>
        <taxon>Amborellaceae</taxon>
        <taxon>Amborella</taxon>
    </lineage>
</organism>
<feature type="transmembrane region" description="Helical" evidence="7">
    <location>
        <begin position="149"/>
        <end position="167"/>
    </location>
</feature>
<reference evidence="10" key="1">
    <citation type="journal article" date="2013" name="Science">
        <title>The Amborella genome and the evolution of flowering plants.</title>
        <authorList>
            <consortium name="Amborella Genome Project"/>
        </authorList>
    </citation>
    <scope>NUCLEOTIDE SEQUENCE [LARGE SCALE GENOMIC DNA]</scope>
</reference>
<feature type="transmembrane region" description="Helical" evidence="7">
    <location>
        <begin position="187"/>
        <end position="215"/>
    </location>
</feature>
<dbReference type="Gene3D" id="1.25.40.20">
    <property type="entry name" value="Ankyrin repeat-containing domain"/>
    <property type="match status" value="1"/>
</dbReference>
<dbReference type="eggNOG" id="KOG0504">
    <property type="taxonomic scope" value="Eukaryota"/>
</dbReference>
<evidence type="ECO:0000313" key="10">
    <source>
        <dbReference type="Proteomes" id="UP000017836"/>
    </source>
</evidence>
<keyword evidence="3" id="KW-0677">Repeat</keyword>
<evidence type="ECO:0000256" key="5">
    <source>
        <dbReference type="ARBA" id="ARBA00023043"/>
    </source>
</evidence>
<evidence type="ECO:0000256" key="1">
    <source>
        <dbReference type="ARBA" id="ARBA00004141"/>
    </source>
</evidence>
<accession>U5DA89</accession>
<dbReference type="SUPFAM" id="SSF48403">
    <property type="entry name" value="Ankyrin repeat"/>
    <property type="match status" value="1"/>
</dbReference>
<dbReference type="STRING" id="13333.U5DA89"/>
<sequence length="299" mass="32650">MQELLLACPDSVELLDEVGHNAFHVAAENDEPSIIMHACRRSELAELLNEPDGQGNTVLHITVRKENSHNVNLLLDLPNLDFRAMNSHGDTALDITAQKGGHTYEQVAIWKALEIRGAARGRRRQSQEPRQHWTSEATNESYKTMANTLALVATLIAIVTFAAAFTMPGETKTHGHKEGTTMFLHKAAFRTFVVADTVAMCSSMVVALVLVWAVPSVLGMLANAVGWGLRLLWVALGGMVVTFVTAVYVTISPDCMWLVVVCVMGCSVPFLVAPIVTLSACQSVPKKAFQYDQIQAPLR</sequence>
<protein>
    <recommendedName>
        <fullName evidence="8">PGG domain-containing protein</fullName>
    </recommendedName>
</protein>
<dbReference type="HOGENOM" id="CLU_000134_36_4_1"/>
<feature type="transmembrane region" description="Helical" evidence="7">
    <location>
        <begin position="257"/>
        <end position="281"/>
    </location>
</feature>
<evidence type="ECO:0000256" key="7">
    <source>
        <dbReference type="SAM" id="Phobius"/>
    </source>
</evidence>
<dbReference type="EMBL" id="KI392350">
    <property type="protein sequence ID" value="ERN17308.1"/>
    <property type="molecule type" value="Genomic_DNA"/>
</dbReference>
<dbReference type="PANTHER" id="PTHR24186">
    <property type="entry name" value="PROTEIN PHOSPHATASE 1 REGULATORY SUBUNIT"/>
    <property type="match status" value="1"/>
</dbReference>
<dbReference type="InterPro" id="IPR036770">
    <property type="entry name" value="Ankyrin_rpt-contain_sf"/>
</dbReference>
<keyword evidence="2 7" id="KW-0812">Transmembrane</keyword>
<proteinExistence type="predicted"/>
<dbReference type="InterPro" id="IPR026961">
    <property type="entry name" value="PGG_dom"/>
</dbReference>
<name>U5DA89_AMBTC</name>
<evidence type="ECO:0000256" key="4">
    <source>
        <dbReference type="ARBA" id="ARBA00022989"/>
    </source>
</evidence>
<dbReference type="Pfam" id="PF13962">
    <property type="entry name" value="PGG"/>
    <property type="match status" value="1"/>
</dbReference>
<feature type="domain" description="PGG" evidence="8">
    <location>
        <begin position="140"/>
        <end position="249"/>
    </location>
</feature>
<keyword evidence="5" id="KW-0040">ANK repeat</keyword>
<evidence type="ECO:0000256" key="3">
    <source>
        <dbReference type="ARBA" id="ARBA00022737"/>
    </source>
</evidence>
<feature type="transmembrane region" description="Helical" evidence="7">
    <location>
        <begin position="227"/>
        <end position="251"/>
    </location>
</feature>
<dbReference type="GO" id="GO:0016020">
    <property type="term" value="C:membrane"/>
    <property type="evidence" value="ECO:0000318"/>
    <property type="project" value="GO_Central"/>
</dbReference>
<dbReference type="Proteomes" id="UP000017836">
    <property type="component" value="Unassembled WGS sequence"/>
</dbReference>
<dbReference type="Gramene" id="ERN17308">
    <property type="protein sequence ID" value="ERN17308"/>
    <property type="gene ID" value="AMTR_s00037p00072620"/>
</dbReference>
<evidence type="ECO:0000313" key="9">
    <source>
        <dbReference type="EMBL" id="ERN17308.1"/>
    </source>
</evidence>
<keyword evidence="10" id="KW-1185">Reference proteome</keyword>
<dbReference type="PANTHER" id="PTHR24186:SF50">
    <property type="entry name" value="ANKYRIN REPEAT-CONTAINING PROTEIN ITN1-LIKE ISOFORM X1"/>
    <property type="match status" value="1"/>
</dbReference>
<gene>
    <name evidence="9" type="ORF">AMTR_s00037p00072620</name>
</gene>
<keyword evidence="6 7" id="KW-0472">Membrane</keyword>
<dbReference type="OMA" id="LMGHTET"/>
<evidence type="ECO:0000256" key="6">
    <source>
        <dbReference type="ARBA" id="ARBA00023136"/>
    </source>
</evidence>
<comment type="subcellular location">
    <subcellularLocation>
        <location evidence="1">Membrane</location>
        <topology evidence="1">Multi-pass membrane protein</topology>
    </subcellularLocation>
</comment>
<evidence type="ECO:0000256" key="2">
    <source>
        <dbReference type="ARBA" id="ARBA00022692"/>
    </source>
</evidence>
<keyword evidence="4 7" id="KW-1133">Transmembrane helix</keyword>
<dbReference type="AlphaFoldDB" id="U5DA89"/>
<evidence type="ECO:0000259" key="8">
    <source>
        <dbReference type="Pfam" id="PF13962"/>
    </source>
</evidence>